<gene>
    <name evidence="1" type="ORF">LCGC14_2577680</name>
</gene>
<reference evidence="1" key="1">
    <citation type="journal article" date="2015" name="Nature">
        <title>Complex archaea that bridge the gap between prokaryotes and eukaryotes.</title>
        <authorList>
            <person name="Spang A."/>
            <person name="Saw J.H."/>
            <person name="Jorgensen S.L."/>
            <person name="Zaremba-Niedzwiedzka K."/>
            <person name="Martijn J."/>
            <person name="Lind A.E."/>
            <person name="van Eijk R."/>
            <person name="Schleper C."/>
            <person name="Guy L."/>
            <person name="Ettema T.J."/>
        </authorList>
    </citation>
    <scope>NUCLEOTIDE SEQUENCE</scope>
</reference>
<dbReference type="AlphaFoldDB" id="A0A0F9D836"/>
<sequence>GLKSQEIPAYPNTEVECNRMRDEVSDDWARQKLPDGFGNVIGTCQYGEGVEKVK</sequence>
<dbReference type="EMBL" id="LAZR01042951">
    <property type="protein sequence ID" value="KKL08258.1"/>
    <property type="molecule type" value="Genomic_DNA"/>
</dbReference>
<protein>
    <submittedName>
        <fullName evidence="1">Uncharacterized protein</fullName>
    </submittedName>
</protein>
<feature type="non-terminal residue" evidence="1">
    <location>
        <position position="1"/>
    </location>
</feature>
<name>A0A0F9D836_9ZZZZ</name>
<proteinExistence type="predicted"/>
<accession>A0A0F9D836</accession>
<organism evidence="1">
    <name type="scientific">marine sediment metagenome</name>
    <dbReference type="NCBI Taxonomy" id="412755"/>
    <lineage>
        <taxon>unclassified sequences</taxon>
        <taxon>metagenomes</taxon>
        <taxon>ecological metagenomes</taxon>
    </lineage>
</organism>
<evidence type="ECO:0000313" key="1">
    <source>
        <dbReference type="EMBL" id="KKL08258.1"/>
    </source>
</evidence>
<comment type="caution">
    <text evidence="1">The sequence shown here is derived from an EMBL/GenBank/DDBJ whole genome shotgun (WGS) entry which is preliminary data.</text>
</comment>